<gene>
    <name evidence="1" type="ORF">Vadar_002656</name>
</gene>
<dbReference type="Proteomes" id="UP000828048">
    <property type="component" value="Chromosome 3"/>
</dbReference>
<keyword evidence="2" id="KW-1185">Reference proteome</keyword>
<comment type="caution">
    <text evidence="1">The sequence shown here is derived from an EMBL/GenBank/DDBJ whole genome shotgun (WGS) entry which is preliminary data.</text>
</comment>
<organism evidence="1 2">
    <name type="scientific">Vaccinium darrowii</name>
    <dbReference type="NCBI Taxonomy" id="229202"/>
    <lineage>
        <taxon>Eukaryota</taxon>
        <taxon>Viridiplantae</taxon>
        <taxon>Streptophyta</taxon>
        <taxon>Embryophyta</taxon>
        <taxon>Tracheophyta</taxon>
        <taxon>Spermatophyta</taxon>
        <taxon>Magnoliopsida</taxon>
        <taxon>eudicotyledons</taxon>
        <taxon>Gunneridae</taxon>
        <taxon>Pentapetalae</taxon>
        <taxon>asterids</taxon>
        <taxon>Ericales</taxon>
        <taxon>Ericaceae</taxon>
        <taxon>Vaccinioideae</taxon>
        <taxon>Vaccinieae</taxon>
        <taxon>Vaccinium</taxon>
    </lineage>
</organism>
<sequence length="452" mass="50618">MEEELMFVCRLCNKRYPSGESLGDHMRCHVIENSAESGEKFEPNVRKVSSFLKINGGNCQDSTCEIGGQSGYGLRENPKKTWRAGIGGSKLPLLQRDQICKQCGKGFQSLKALCGHMACHSEKDRVLRDDHSWSTSDQKNQNMGFDWQSETEAEAAAAGPRQRPKRAASLRYKRISARSCSSHVSEIDHEQEEVAMCLMMLSRDYGKWVGLDSAGESSDNNSAVLETRSSSIDMKIRRKNQFAVNSVQNSAKRKGELKSGVWEPKAVQYENSDSGYFMNEANKVDSDVSVDGFLRNDDNCKKQKVDNGSELVKKGLDKGKCMGIEPRNGLAKGKGYGESGNPSTFAKFDTRRKKYESGSKKKQDFSFNQRKLKSKTKKSRGHECPVCHKVYKSGQALGGHKRSHFLGISEDKSNQIPVSKQEFSETRDLLDLNLPVSVDEEEANELSQFMPW</sequence>
<reference evidence="1 2" key="1">
    <citation type="journal article" date="2021" name="Hortic Res">
        <title>High-quality reference genome and annotation aids understanding of berry development for evergreen blueberry (Vaccinium darrowii).</title>
        <authorList>
            <person name="Yu J."/>
            <person name="Hulse-Kemp A.M."/>
            <person name="Babiker E."/>
            <person name="Staton M."/>
        </authorList>
    </citation>
    <scope>NUCLEOTIDE SEQUENCE [LARGE SCALE GENOMIC DNA]</scope>
    <source>
        <strain evidence="2">cv. NJ 8807/NJ 8810</strain>
        <tissue evidence="1">Young leaf</tissue>
    </source>
</reference>
<name>A0ACB7YST5_9ERIC</name>
<accession>A0ACB7YST5</accession>
<dbReference type="EMBL" id="CM037153">
    <property type="protein sequence ID" value="KAH7856546.1"/>
    <property type="molecule type" value="Genomic_DNA"/>
</dbReference>
<evidence type="ECO:0000313" key="1">
    <source>
        <dbReference type="EMBL" id="KAH7856546.1"/>
    </source>
</evidence>
<proteinExistence type="predicted"/>
<evidence type="ECO:0000313" key="2">
    <source>
        <dbReference type="Proteomes" id="UP000828048"/>
    </source>
</evidence>
<protein>
    <submittedName>
        <fullName evidence="1">Uncharacterized protein</fullName>
    </submittedName>
</protein>